<dbReference type="InterPro" id="IPR036291">
    <property type="entry name" value="NAD(P)-bd_dom_sf"/>
</dbReference>
<evidence type="ECO:0000313" key="3">
    <source>
        <dbReference type="EMBL" id="ADI23554.1"/>
    </source>
</evidence>
<feature type="domain" description="Ketopantoate reductase N-terminal" evidence="1">
    <location>
        <begin position="5"/>
        <end position="153"/>
    </location>
</feature>
<dbReference type="Gene3D" id="3.40.50.720">
    <property type="entry name" value="NAD(P)-binding Rossmann-like Domain"/>
    <property type="match status" value="1"/>
</dbReference>
<dbReference type="AlphaFoldDB" id="E7C7Y0"/>
<dbReference type="SUPFAM" id="SSF48179">
    <property type="entry name" value="6-phosphogluconate dehydrogenase C-terminal domain-like"/>
    <property type="match status" value="1"/>
</dbReference>
<dbReference type="PANTHER" id="PTHR21708:SF26">
    <property type="entry name" value="2-DEHYDROPANTOATE 2-REDUCTASE"/>
    <property type="match status" value="1"/>
</dbReference>
<dbReference type="PANTHER" id="PTHR21708">
    <property type="entry name" value="PROBABLE 2-DEHYDROPANTOATE 2-REDUCTASE"/>
    <property type="match status" value="1"/>
</dbReference>
<dbReference type="InterPro" id="IPR013328">
    <property type="entry name" value="6PGD_dom2"/>
</dbReference>
<dbReference type="Gene3D" id="1.10.1040.10">
    <property type="entry name" value="N-(1-d-carboxylethyl)-l-norvaline Dehydrogenase, domain 2"/>
    <property type="match status" value="1"/>
</dbReference>
<name>E7C7Y0_9BACT</name>
<dbReference type="InterPro" id="IPR008927">
    <property type="entry name" value="6-PGluconate_DH-like_C_sf"/>
</dbReference>
<dbReference type="InterPro" id="IPR013332">
    <property type="entry name" value="KPR_N"/>
</dbReference>
<dbReference type="GO" id="GO:0005737">
    <property type="term" value="C:cytoplasm"/>
    <property type="evidence" value="ECO:0007669"/>
    <property type="project" value="TreeGrafter"/>
</dbReference>
<evidence type="ECO:0000259" key="1">
    <source>
        <dbReference type="Pfam" id="PF02558"/>
    </source>
</evidence>
<dbReference type="InterPro" id="IPR013752">
    <property type="entry name" value="KPA_reductase"/>
</dbReference>
<sequence length="347" mass="37642">MEKKIAVLGAGSIGSSVGADLTDAGLDVTIIDQWPAHVEVMKESGLDITMPDMHLQIPVTAWHLCELAEHMPQFDVVFLVVKSYDTKWLAQLIEPYLKEDGVFVGLQNGMNNETISSVVGVERTIGAAVELSAEIYTPGIVKRDTTRPGTWFGLGELDGSLTQRLEEVKEIMENVATITLTQNIEGAKWTKLICNTMTMGPIGLTGLKNWDARKLPGMFDMSVALGRESMAVGKALGYELEPVFGLGAEEFSEASDEVLIKAMETLMAHVGKEGVTAAIHDHIKGRQSEMSLINGLVARAGKKFGIPVTCNAAVTEIDRRINDGEIAMDPSNFGLLKSMIESIPNRL</sequence>
<organism evidence="3">
    <name type="scientific">uncultured nuHF2 cluster bacterium HF0770_42C12</name>
    <dbReference type="NCBI Taxonomy" id="723593"/>
    <lineage>
        <taxon>Bacteria</taxon>
        <taxon>environmental samples</taxon>
    </lineage>
</organism>
<protein>
    <submittedName>
        <fullName evidence="3">Ketopantoate reductase</fullName>
    </submittedName>
</protein>
<dbReference type="Pfam" id="PF08546">
    <property type="entry name" value="ApbA_C"/>
    <property type="match status" value="1"/>
</dbReference>
<dbReference type="EMBL" id="GU568018">
    <property type="protein sequence ID" value="ADI23554.1"/>
    <property type="molecule type" value="Genomic_DNA"/>
</dbReference>
<feature type="domain" description="Ketopantoate reductase C-terminal" evidence="2">
    <location>
        <begin position="183"/>
        <end position="317"/>
    </location>
</feature>
<dbReference type="SUPFAM" id="SSF51735">
    <property type="entry name" value="NAD(P)-binding Rossmann-fold domains"/>
    <property type="match status" value="1"/>
</dbReference>
<proteinExistence type="predicted"/>
<dbReference type="Pfam" id="PF02558">
    <property type="entry name" value="ApbA"/>
    <property type="match status" value="1"/>
</dbReference>
<reference evidence="3" key="1">
    <citation type="submission" date="2010-01" db="EMBL/GenBank/DDBJ databases">
        <title>Genome fragments of uncultured bacteria from the North Pacific subtropical Gyre.</title>
        <authorList>
            <person name="Pham V.D."/>
            <person name="Delong E.F."/>
        </authorList>
    </citation>
    <scope>NUCLEOTIDE SEQUENCE</scope>
</reference>
<accession>E7C7Y0</accession>
<evidence type="ECO:0000259" key="2">
    <source>
        <dbReference type="Pfam" id="PF08546"/>
    </source>
</evidence>
<dbReference type="InterPro" id="IPR051402">
    <property type="entry name" value="KPR-Related"/>
</dbReference>